<dbReference type="Pfam" id="PF03966">
    <property type="entry name" value="Trm112p"/>
    <property type="match status" value="1"/>
</dbReference>
<accession>A0ABW7GRR0</accession>
<proteinExistence type="inferred from homology"/>
<dbReference type="PANTHER" id="PTHR33505:SF4">
    <property type="entry name" value="PROTEIN PREY, MITOCHONDRIAL"/>
    <property type="match status" value="1"/>
</dbReference>
<gene>
    <name evidence="2" type="ORF">ACG04Q_24000</name>
</gene>
<organism evidence="2 3">
    <name type="scientific">Pelomonas lactea</name>
    <dbReference type="NCBI Taxonomy" id="3299030"/>
    <lineage>
        <taxon>Bacteria</taxon>
        <taxon>Pseudomonadati</taxon>
        <taxon>Pseudomonadota</taxon>
        <taxon>Betaproteobacteria</taxon>
        <taxon>Burkholderiales</taxon>
        <taxon>Sphaerotilaceae</taxon>
        <taxon>Roseateles</taxon>
    </lineage>
</organism>
<evidence type="ECO:0000313" key="3">
    <source>
        <dbReference type="Proteomes" id="UP001606302"/>
    </source>
</evidence>
<dbReference type="HAMAP" id="MF_01187">
    <property type="entry name" value="UPF0434"/>
    <property type="match status" value="1"/>
</dbReference>
<reference evidence="2 3" key="1">
    <citation type="submission" date="2024-08" db="EMBL/GenBank/DDBJ databases">
        <authorList>
            <person name="Lu H."/>
        </authorList>
    </citation>
    <scope>NUCLEOTIDE SEQUENCE [LARGE SCALE GENOMIC DNA]</scope>
    <source>
        <strain evidence="2 3">DXS20W</strain>
    </source>
</reference>
<dbReference type="Proteomes" id="UP001606302">
    <property type="component" value="Unassembled WGS sequence"/>
</dbReference>
<name>A0ABW7GRR0_9BURK</name>
<dbReference type="EMBL" id="JBIGHX010000011">
    <property type="protein sequence ID" value="MFG6464656.1"/>
    <property type="molecule type" value="Genomic_DNA"/>
</dbReference>
<evidence type="ECO:0000256" key="1">
    <source>
        <dbReference type="HAMAP-Rule" id="MF_01187"/>
    </source>
</evidence>
<dbReference type="Gene3D" id="2.20.25.10">
    <property type="match status" value="1"/>
</dbReference>
<comment type="caution">
    <text evidence="2">The sequence shown here is derived from an EMBL/GenBank/DDBJ whole genome shotgun (WGS) entry which is preliminary data.</text>
</comment>
<evidence type="ECO:0000313" key="2">
    <source>
        <dbReference type="EMBL" id="MFG6464656.1"/>
    </source>
</evidence>
<dbReference type="SUPFAM" id="SSF158997">
    <property type="entry name" value="Trm112p-like"/>
    <property type="match status" value="1"/>
</dbReference>
<comment type="similarity">
    <text evidence="1">Belongs to the UPF0434 family.</text>
</comment>
<protein>
    <recommendedName>
        <fullName evidence="1">UPF0434 protein ACG04Q_24000</fullName>
    </recommendedName>
</protein>
<dbReference type="InterPro" id="IPR005651">
    <property type="entry name" value="Trm112-like"/>
</dbReference>
<dbReference type="RefSeq" id="WP_394514119.1">
    <property type="nucleotide sequence ID" value="NZ_JBIGHX010000011.1"/>
</dbReference>
<sequence>MDQRLIEMLVCPLCKGPLTLLRGDEPALACRADRLAFPIRDGIPLMLESEARPWDPDAPTPPVVLAP</sequence>
<dbReference type="PANTHER" id="PTHR33505">
    <property type="entry name" value="ZGC:162634"/>
    <property type="match status" value="1"/>
</dbReference>
<keyword evidence="3" id="KW-1185">Reference proteome</keyword>